<proteinExistence type="predicted"/>
<comment type="caution">
    <text evidence="1">The sequence shown here is derived from an EMBL/GenBank/DDBJ whole genome shotgun (WGS) entry which is preliminary data.</text>
</comment>
<dbReference type="Proteomes" id="UP001465976">
    <property type="component" value="Unassembled WGS sequence"/>
</dbReference>
<organism evidence="1 2">
    <name type="scientific">Marasmius crinis-equi</name>
    <dbReference type="NCBI Taxonomy" id="585013"/>
    <lineage>
        <taxon>Eukaryota</taxon>
        <taxon>Fungi</taxon>
        <taxon>Dikarya</taxon>
        <taxon>Basidiomycota</taxon>
        <taxon>Agaricomycotina</taxon>
        <taxon>Agaricomycetes</taxon>
        <taxon>Agaricomycetidae</taxon>
        <taxon>Agaricales</taxon>
        <taxon>Marasmiineae</taxon>
        <taxon>Marasmiaceae</taxon>
        <taxon>Marasmius</taxon>
    </lineage>
</organism>
<protein>
    <submittedName>
        <fullName evidence="1">Uncharacterized protein</fullName>
    </submittedName>
</protein>
<keyword evidence="2" id="KW-1185">Reference proteome</keyword>
<evidence type="ECO:0000313" key="2">
    <source>
        <dbReference type="Proteomes" id="UP001465976"/>
    </source>
</evidence>
<gene>
    <name evidence="1" type="ORF">V5O48_011787</name>
</gene>
<accession>A0ABR3F4K3</accession>
<dbReference type="EMBL" id="JBAHYK010000979">
    <property type="protein sequence ID" value="KAL0570182.1"/>
    <property type="molecule type" value="Genomic_DNA"/>
</dbReference>
<evidence type="ECO:0000313" key="1">
    <source>
        <dbReference type="EMBL" id="KAL0570182.1"/>
    </source>
</evidence>
<name>A0ABR3F4K3_9AGAR</name>
<sequence length="93" mass="10262">MRPTSLKLLQILPRSVLGKKAAVIPPLPTVIKASQSKPPPTVVEQLLARQQAPESAQSWPSNLRIEPVVKKADLKNVHADIRTKLKELISKET</sequence>
<reference evidence="1 2" key="1">
    <citation type="submission" date="2024-02" db="EMBL/GenBank/DDBJ databases">
        <title>A draft genome for the cacao thread blight pathogen Marasmius crinis-equi.</title>
        <authorList>
            <person name="Cohen S.P."/>
            <person name="Baruah I.K."/>
            <person name="Amoako-Attah I."/>
            <person name="Bukari Y."/>
            <person name="Meinhardt L.W."/>
            <person name="Bailey B.A."/>
        </authorList>
    </citation>
    <scope>NUCLEOTIDE SEQUENCE [LARGE SCALE GENOMIC DNA]</scope>
    <source>
        <strain evidence="1 2">GH-76</strain>
    </source>
</reference>